<dbReference type="InterPro" id="IPR015931">
    <property type="entry name" value="Acnase/IPM_dHydase_lsu_aba_1/3"/>
</dbReference>
<dbReference type="EMBL" id="BOOA01000040">
    <property type="protein sequence ID" value="GIH26484.1"/>
    <property type="molecule type" value="Genomic_DNA"/>
</dbReference>
<dbReference type="SUPFAM" id="SSF53732">
    <property type="entry name" value="Aconitase iron-sulfur domain"/>
    <property type="match status" value="1"/>
</dbReference>
<evidence type="ECO:0000256" key="11">
    <source>
        <dbReference type="ARBA" id="ARBA00023004"/>
    </source>
</evidence>
<protein>
    <recommendedName>
        <fullName evidence="6">3-isopropylmalate dehydratase</fullName>
        <ecNumber evidence="6">4.2.1.33</ecNumber>
    </recommendedName>
</protein>
<dbReference type="InterPro" id="IPR018136">
    <property type="entry name" value="Aconitase_4Fe-4S_BS"/>
</dbReference>
<dbReference type="EC" id="4.2.1.33" evidence="6"/>
<evidence type="ECO:0000256" key="12">
    <source>
        <dbReference type="ARBA" id="ARBA00023014"/>
    </source>
</evidence>
<keyword evidence="13" id="KW-0456">Lyase</keyword>
<evidence type="ECO:0000313" key="17">
    <source>
        <dbReference type="EMBL" id="GIH26484.1"/>
    </source>
</evidence>
<dbReference type="InterPro" id="IPR050067">
    <property type="entry name" value="IPM_dehydratase_rel_enz"/>
</dbReference>
<gene>
    <name evidence="17" type="primary">leuC_1</name>
    <name evidence="17" type="ORF">Aph01nite_47940</name>
</gene>
<dbReference type="PANTHER" id="PTHR43822">
    <property type="entry name" value="HOMOACONITASE, MITOCHONDRIAL-RELATED"/>
    <property type="match status" value="1"/>
</dbReference>
<organism evidence="17 18">
    <name type="scientific">Acrocarpospora phusangensis</name>
    <dbReference type="NCBI Taxonomy" id="1070424"/>
    <lineage>
        <taxon>Bacteria</taxon>
        <taxon>Bacillati</taxon>
        <taxon>Actinomycetota</taxon>
        <taxon>Actinomycetes</taxon>
        <taxon>Streptosporangiales</taxon>
        <taxon>Streptosporangiaceae</taxon>
        <taxon>Acrocarpospora</taxon>
    </lineage>
</organism>
<dbReference type="AlphaFoldDB" id="A0A919QEU4"/>
<keyword evidence="9" id="KW-0028">Amino-acid biosynthesis</keyword>
<keyword evidence="7" id="KW-0432">Leucine biosynthesis</keyword>
<dbReference type="Pfam" id="PF00330">
    <property type="entry name" value="Aconitase"/>
    <property type="match status" value="1"/>
</dbReference>
<sequence length="458" mass="48201">MAETLAGKIWRTHTVRSGGAGDDLLYIDLQLLHEVNSPQAFDGLRAAGRRVRRPELTVGTEDHTTPTRSVHALDPDPARRRQRSLMAANCAEFGIPLHRLGDPSQGIVHVIGPELGLVRPGMTIVCCDSHTTTLGAFGALAFGIGTSHSEHVLATQTLPIRRPKDMAVVVDGRLPAGVTAKDLVLAVIARTGVAAGHGHVVEYRGQAVADLSMEGRMTLCNMAIEMGARAGLVAPDEVTAAYLGDATADDEAYWRELRTDPGARFDQEVRVSAAGLRPYVSWGTNPGQSVPIDGRVPDPAALADPGLRQAAERALRYMGLRAGTAVRDIAVDVVFLGSCTNARIEDLRAAAEVLAGRKVAAGVRMVVVPGSARVRRQAVREGLDRVFAAAGADFRAAPGCSMCVALGEDRLEPGERAASTTNRNFEGRQGTGARTHLVSPPVAAATAVAGTLAAPSDL</sequence>
<evidence type="ECO:0000256" key="14">
    <source>
        <dbReference type="ARBA" id="ARBA00023304"/>
    </source>
</evidence>
<keyword evidence="11" id="KW-0408">Iron</keyword>
<evidence type="ECO:0000256" key="8">
    <source>
        <dbReference type="ARBA" id="ARBA00022485"/>
    </source>
</evidence>
<dbReference type="GO" id="GO:0003861">
    <property type="term" value="F:3-isopropylmalate dehydratase activity"/>
    <property type="evidence" value="ECO:0007669"/>
    <property type="project" value="UniProtKB-EC"/>
</dbReference>
<evidence type="ECO:0000256" key="6">
    <source>
        <dbReference type="ARBA" id="ARBA00011998"/>
    </source>
</evidence>
<evidence type="ECO:0000256" key="2">
    <source>
        <dbReference type="ARBA" id="ARBA00001966"/>
    </source>
</evidence>
<comment type="caution">
    <text evidence="17">The sequence shown here is derived from an EMBL/GenBank/DDBJ whole genome shotgun (WGS) entry which is preliminary data.</text>
</comment>
<dbReference type="PRINTS" id="PR00415">
    <property type="entry name" value="ACONITASE"/>
</dbReference>
<evidence type="ECO:0000313" key="18">
    <source>
        <dbReference type="Proteomes" id="UP000640052"/>
    </source>
</evidence>
<dbReference type="InterPro" id="IPR004430">
    <property type="entry name" value="3-IsopropMal_deHydase_lsu"/>
</dbReference>
<dbReference type="CDD" id="cd01583">
    <property type="entry name" value="IPMI"/>
    <property type="match status" value="1"/>
</dbReference>
<evidence type="ECO:0000256" key="9">
    <source>
        <dbReference type="ARBA" id="ARBA00022605"/>
    </source>
</evidence>
<dbReference type="GO" id="GO:0046872">
    <property type="term" value="F:metal ion binding"/>
    <property type="evidence" value="ECO:0007669"/>
    <property type="project" value="UniProtKB-KW"/>
</dbReference>
<dbReference type="GO" id="GO:0009098">
    <property type="term" value="P:L-leucine biosynthetic process"/>
    <property type="evidence" value="ECO:0007669"/>
    <property type="project" value="UniProtKB-KW"/>
</dbReference>
<accession>A0A919QEU4</accession>
<dbReference type="PROSITE" id="PS00450">
    <property type="entry name" value="ACONITASE_1"/>
    <property type="match status" value="1"/>
</dbReference>
<evidence type="ECO:0000259" key="16">
    <source>
        <dbReference type="Pfam" id="PF00330"/>
    </source>
</evidence>
<dbReference type="NCBIfam" id="NF009116">
    <property type="entry name" value="PRK12466.1"/>
    <property type="match status" value="1"/>
</dbReference>
<dbReference type="Proteomes" id="UP000640052">
    <property type="component" value="Unassembled WGS sequence"/>
</dbReference>
<comment type="cofactor">
    <cofactor evidence="2">
        <name>[4Fe-4S] cluster</name>
        <dbReference type="ChEBI" id="CHEBI:49883"/>
    </cofactor>
</comment>
<keyword evidence="14" id="KW-0100">Branched-chain amino acid biosynthesis</keyword>
<dbReference type="InterPro" id="IPR001030">
    <property type="entry name" value="Acoase/IPM_deHydtase_lsu_aba"/>
</dbReference>
<dbReference type="NCBIfam" id="NF004016">
    <property type="entry name" value="PRK05478.1"/>
    <property type="match status" value="1"/>
</dbReference>
<dbReference type="NCBIfam" id="TIGR00170">
    <property type="entry name" value="leuC"/>
    <property type="match status" value="1"/>
</dbReference>
<comment type="catalytic activity">
    <reaction evidence="1">
        <text>(2R,3S)-3-isopropylmalate = (2S)-2-isopropylmalate</text>
        <dbReference type="Rhea" id="RHEA:32287"/>
        <dbReference type="ChEBI" id="CHEBI:1178"/>
        <dbReference type="ChEBI" id="CHEBI:35121"/>
        <dbReference type="EC" id="4.2.1.33"/>
    </reaction>
</comment>
<reference evidence="17" key="1">
    <citation type="submission" date="2021-01" db="EMBL/GenBank/DDBJ databases">
        <title>Whole genome shotgun sequence of Acrocarpospora phusangensis NBRC 108782.</title>
        <authorList>
            <person name="Komaki H."/>
            <person name="Tamura T."/>
        </authorList>
    </citation>
    <scope>NUCLEOTIDE SEQUENCE</scope>
    <source>
        <strain evidence="17">NBRC 108782</strain>
    </source>
</reference>
<evidence type="ECO:0000256" key="10">
    <source>
        <dbReference type="ARBA" id="ARBA00022723"/>
    </source>
</evidence>
<evidence type="ECO:0000256" key="3">
    <source>
        <dbReference type="ARBA" id="ARBA00002695"/>
    </source>
</evidence>
<dbReference type="InterPro" id="IPR033941">
    <property type="entry name" value="IPMI_cat"/>
</dbReference>
<comment type="function">
    <text evidence="3">Catalyzes the isomerization between 2-isopropylmalate and 3-isopropylmalate, via the formation of 2-isopropylmaleate.</text>
</comment>
<evidence type="ECO:0000256" key="5">
    <source>
        <dbReference type="ARBA" id="ARBA00007185"/>
    </source>
</evidence>
<evidence type="ECO:0000256" key="1">
    <source>
        <dbReference type="ARBA" id="ARBA00000491"/>
    </source>
</evidence>
<keyword evidence="10" id="KW-0479">Metal-binding</keyword>
<evidence type="ECO:0000256" key="4">
    <source>
        <dbReference type="ARBA" id="ARBA00004729"/>
    </source>
</evidence>
<evidence type="ECO:0000256" key="13">
    <source>
        <dbReference type="ARBA" id="ARBA00023239"/>
    </source>
</evidence>
<keyword evidence="18" id="KW-1185">Reference proteome</keyword>
<comment type="similarity">
    <text evidence="5">Belongs to the aconitase/IPM isomerase family.</text>
</comment>
<dbReference type="InterPro" id="IPR036008">
    <property type="entry name" value="Aconitase_4Fe-4S_dom"/>
</dbReference>
<keyword evidence="8" id="KW-0004">4Fe-4S</keyword>
<keyword evidence="12" id="KW-0411">Iron-sulfur</keyword>
<comment type="pathway">
    <text evidence="4">Amino-acid biosynthesis; L-leucine biosynthesis; L-leucine from 3-methyl-2-oxobutanoate: step 2/4.</text>
</comment>
<feature type="domain" description="Aconitase/3-isopropylmalate dehydratase large subunit alpha/beta/alpha" evidence="16">
    <location>
        <begin position="8"/>
        <end position="450"/>
    </location>
</feature>
<evidence type="ECO:0000256" key="7">
    <source>
        <dbReference type="ARBA" id="ARBA00022430"/>
    </source>
</evidence>
<name>A0A919QEU4_9ACTN</name>
<dbReference type="Gene3D" id="3.30.499.10">
    <property type="entry name" value="Aconitase, domain 3"/>
    <property type="match status" value="2"/>
</dbReference>
<dbReference type="RefSeq" id="WP_204043163.1">
    <property type="nucleotide sequence ID" value="NZ_BOOA01000040.1"/>
</dbReference>
<evidence type="ECO:0000256" key="15">
    <source>
        <dbReference type="SAM" id="MobiDB-lite"/>
    </source>
</evidence>
<feature type="region of interest" description="Disordered" evidence="15">
    <location>
        <begin position="414"/>
        <end position="434"/>
    </location>
</feature>
<dbReference type="PANTHER" id="PTHR43822:SF9">
    <property type="entry name" value="3-ISOPROPYLMALATE DEHYDRATASE"/>
    <property type="match status" value="1"/>
</dbReference>
<dbReference type="GO" id="GO:0051539">
    <property type="term" value="F:4 iron, 4 sulfur cluster binding"/>
    <property type="evidence" value="ECO:0007669"/>
    <property type="project" value="UniProtKB-KW"/>
</dbReference>
<proteinExistence type="inferred from homology"/>